<dbReference type="Gene3D" id="3.15.10.30">
    <property type="entry name" value="Haemolymph juvenile hormone binding protein"/>
    <property type="match status" value="1"/>
</dbReference>
<dbReference type="PANTHER" id="PTHR11008">
    <property type="entry name" value="PROTEIN TAKEOUT-LIKE PROTEIN"/>
    <property type="match status" value="1"/>
</dbReference>
<dbReference type="PANTHER" id="PTHR11008:SF39">
    <property type="entry name" value="CIRCADIAN CLOCK-CONTROLLED PROTEIN-LIKE PROTEIN"/>
    <property type="match status" value="1"/>
</dbReference>
<dbReference type="InParanoid" id="A0A7M7G980"/>
<dbReference type="GO" id="GO:0005615">
    <property type="term" value="C:extracellular space"/>
    <property type="evidence" value="ECO:0007669"/>
    <property type="project" value="TreeGrafter"/>
</dbReference>
<evidence type="ECO:0000256" key="4">
    <source>
        <dbReference type="SAM" id="SignalP"/>
    </source>
</evidence>
<dbReference type="AlphaFoldDB" id="A0A7M7G980"/>
<feature type="chain" id="PRO_5029459471" evidence="4">
    <location>
        <begin position="21"/>
        <end position="244"/>
    </location>
</feature>
<keyword evidence="6" id="KW-1185">Reference proteome</keyword>
<dbReference type="EnsemblMetazoa" id="XM_001606987">
    <property type="protein sequence ID" value="XP_001607037"/>
    <property type="gene ID" value="LOC100123397"/>
</dbReference>
<dbReference type="RefSeq" id="XP_001607037.2">
    <property type="nucleotide sequence ID" value="XM_001606987.5"/>
</dbReference>
<evidence type="ECO:0000256" key="3">
    <source>
        <dbReference type="ARBA" id="ARBA00060902"/>
    </source>
</evidence>
<dbReference type="GeneID" id="100123397"/>
<name>A0A7M7G980_NASVI</name>
<keyword evidence="1 4" id="KW-0732">Signal</keyword>
<evidence type="ECO:0000313" key="6">
    <source>
        <dbReference type="Proteomes" id="UP000002358"/>
    </source>
</evidence>
<dbReference type="FunFam" id="3.15.10.30:FF:000001">
    <property type="entry name" value="Takeout-like protein 1"/>
    <property type="match status" value="1"/>
</dbReference>
<dbReference type="GO" id="GO:0007623">
    <property type="term" value="P:circadian rhythm"/>
    <property type="evidence" value="ECO:0007669"/>
    <property type="project" value="UniProtKB-ARBA"/>
</dbReference>
<proteinExistence type="inferred from homology"/>
<dbReference type="SMR" id="A0A7M7G980"/>
<organism evidence="5 6">
    <name type="scientific">Nasonia vitripennis</name>
    <name type="common">Parasitic wasp</name>
    <dbReference type="NCBI Taxonomy" id="7425"/>
    <lineage>
        <taxon>Eukaryota</taxon>
        <taxon>Metazoa</taxon>
        <taxon>Ecdysozoa</taxon>
        <taxon>Arthropoda</taxon>
        <taxon>Hexapoda</taxon>
        <taxon>Insecta</taxon>
        <taxon>Pterygota</taxon>
        <taxon>Neoptera</taxon>
        <taxon>Endopterygota</taxon>
        <taxon>Hymenoptera</taxon>
        <taxon>Apocrita</taxon>
        <taxon>Proctotrupomorpha</taxon>
        <taxon>Chalcidoidea</taxon>
        <taxon>Pteromalidae</taxon>
        <taxon>Pteromalinae</taxon>
        <taxon>Nasonia</taxon>
    </lineage>
</organism>
<dbReference type="Proteomes" id="UP000002358">
    <property type="component" value="Chromosome 4"/>
</dbReference>
<dbReference type="SMART" id="SM00700">
    <property type="entry name" value="JHBP"/>
    <property type="match status" value="1"/>
</dbReference>
<feature type="signal peptide" evidence="4">
    <location>
        <begin position="1"/>
        <end position="20"/>
    </location>
</feature>
<evidence type="ECO:0000313" key="5">
    <source>
        <dbReference type="EnsemblMetazoa" id="XP_001607037"/>
    </source>
</evidence>
<dbReference type="Pfam" id="PF06585">
    <property type="entry name" value="JHBP"/>
    <property type="match status" value="1"/>
</dbReference>
<sequence>MARFLLTGLCAALVLGLASAVVPSYINVCGRKNPQLDKCVEESVRRLTPKLKDGIPELDVPSLEPLFVEEVALANLEDFRAVATNVKLRGLSNFNIKHLKVDLEQQKIDIEVTFPKVYLDSDYDVKAKIIVPINEKGPINTITDDVYAKVSMKFQTVERRGRKLMYFPTMTTKLTIKDYTANFMPGAEANPLAQAINSVLMNSRQEIIASMTPNLEKAISQKVLDVSNRICKHFTYDELFPDTA</sequence>
<protein>
    <submittedName>
        <fullName evidence="5">Uncharacterized protein</fullName>
    </submittedName>
</protein>
<dbReference type="InterPro" id="IPR010562">
    <property type="entry name" value="Haemolymph_juvenile_hormone-bd"/>
</dbReference>
<evidence type="ECO:0000256" key="1">
    <source>
        <dbReference type="ARBA" id="ARBA00022729"/>
    </source>
</evidence>
<dbReference type="KEGG" id="nvi:100123397"/>
<dbReference type="OrthoDB" id="8185902at2759"/>
<keyword evidence="2" id="KW-0090">Biological rhythms</keyword>
<dbReference type="InterPro" id="IPR038606">
    <property type="entry name" value="To_sf"/>
</dbReference>
<evidence type="ECO:0000256" key="2">
    <source>
        <dbReference type="ARBA" id="ARBA00023108"/>
    </source>
</evidence>
<reference evidence="5" key="1">
    <citation type="submission" date="2021-01" db="UniProtKB">
        <authorList>
            <consortium name="EnsemblMetazoa"/>
        </authorList>
    </citation>
    <scope>IDENTIFICATION</scope>
</reference>
<accession>A0A7M7G980</accession>
<comment type="similarity">
    <text evidence="3">Belongs to the TO family.</text>
</comment>